<evidence type="ECO:0000256" key="2">
    <source>
        <dbReference type="ARBA" id="ARBA00023125"/>
    </source>
</evidence>
<gene>
    <name evidence="7" type="ORF">HPP92_015609</name>
</gene>
<accession>A0A835UTU7</accession>
<dbReference type="PANTHER" id="PTHR31719:SF43">
    <property type="entry name" value="NAC TRANSCRIPTION FACTOR 56"/>
    <property type="match status" value="1"/>
</dbReference>
<dbReference type="PANTHER" id="PTHR31719">
    <property type="entry name" value="NAC TRANSCRIPTION FACTOR 56"/>
    <property type="match status" value="1"/>
</dbReference>
<evidence type="ECO:0000259" key="6">
    <source>
        <dbReference type="PROSITE" id="PS51005"/>
    </source>
</evidence>
<dbReference type="PROSITE" id="PS51005">
    <property type="entry name" value="NAC"/>
    <property type="match status" value="1"/>
</dbReference>
<evidence type="ECO:0000256" key="4">
    <source>
        <dbReference type="ARBA" id="ARBA00023242"/>
    </source>
</evidence>
<organism evidence="7 8">
    <name type="scientific">Vanilla planifolia</name>
    <name type="common">Vanilla</name>
    <dbReference type="NCBI Taxonomy" id="51239"/>
    <lineage>
        <taxon>Eukaryota</taxon>
        <taxon>Viridiplantae</taxon>
        <taxon>Streptophyta</taxon>
        <taxon>Embryophyta</taxon>
        <taxon>Tracheophyta</taxon>
        <taxon>Spermatophyta</taxon>
        <taxon>Magnoliopsida</taxon>
        <taxon>Liliopsida</taxon>
        <taxon>Asparagales</taxon>
        <taxon>Orchidaceae</taxon>
        <taxon>Vanilloideae</taxon>
        <taxon>Vanilleae</taxon>
        <taxon>Vanilla</taxon>
    </lineage>
</organism>
<evidence type="ECO:0000313" key="7">
    <source>
        <dbReference type="EMBL" id="KAG0473752.1"/>
    </source>
</evidence>
<proteinExistence type="predicted"/>
<dbReference type="SUPFAM" id="SSF101941">
    <property type="entry name" value="NAC domain"/>
    <property type="match status" value="1"/>
</dbReference>
<dbReference type="Proteomes" id="UP000636800">
    <property type="component" value="Chromosome 7"/>
</dbReference>
<protein>
    <recommendedName>
        <fullName evidence="6">NAC domain-containing protein</fullName>
    </recommendedName>
</protein>
<comment type="caution">
    <text evidence="7">The sequence shown here is derived from an EMBL/GenBank/DDBJ whole genome shotgun (WGS) entry which is preliminary data.</text>
</comment>
<dbReference type="EMBL" id="JADCNL010000007">
    <property type="protein sequence ID" value="KAG0473752.1"/>
    <property type="molecule type" value="Genomic_DNA"/>
</dbReference>
<dbReference type="GO" id="GO:0003677">
    <property type="term" value="F:DNA binding"/>
    <property type="evidence" value="ECO:0007669"/>
    <property type="project" value="UniProtKB-KW"/>
</dbReference>
<keyword evidence="1" id="KW-0805">Transcription regulation</keyword>
<keyword evidence="4" id="KW-0539">Nucleus</keyword>
<keyword evidence="2" id="KW-0238">DNA-binding</keyword>
<keyword evidence="8" id="KW-1185">Reference proteome</keyword>
<dbReference type="InterPro" id="IPR036093">
    <property type="entry name" value="NAC_dom_sf"/>
</dbReference>
<evidence type="ECO:0000256" key="3">
    <source>
        <dbReference type="ARBA" id="ARBA00023163"/>
    </source>
</evidence>
<feature type="region of interest" description="Disordered" evidence="5">
    <location>
        <begin position="1"/>
        <end position="55"/>
    </location>
</feature>
<dbReference type="GO" id="GO:0006355">
    <property type="term" value="P:regulation of DNA-templated transcription"/>
    <property type="evidence" value="ECO:0007669"/>
    <property type="project" value="InterPro"/>
</dbReference>
<dbReference type="Gene3D" id="2.170.150.80">
    <property type="entry name" value="NAC domain"/>
    <property type="match status" value="1"/>
</dbReference>
<reference evidence="7 8" key="1">
    <citation type="journal article" date="2020" name="Nat. Food">
        <title>A phased Vanilla planifolia genome enables genetic improvement of flavour and production.</title>
        <authorList>
            <person name="Hasing T."/>
            <person name="Tang H."/>
            <person name="Brym M."/>
            <person name="Khazi F."/>
            <person name="Huang T."/>
            <person name="Chambers A.H."/>
        </authorList>
    </citation>
    <scope>NUCLEOTIDE SEQUENCE [LARGE SCALE GENOMIC DNA]</scope>
    <source>
        <tissue evidence="7">Leaf</tissue>
    </source>
</reference>
<dbReference type="AlphaFoldDB" id="A0A835UTU7"/>
<feature type="domain" description="NAC" evidence="6">
    <location>
        <begin position="1"/>
        <end position="105"/>
    </location>
</feature>
<keyword evidence="3" id="KW-0804">Transcription</keyword>
<feature type="compositionally biased region" description="Basic and acidic residues" evidence="5">
    <location>
        <begin position="24"/>
        <end position="47"/>
    </location>
</feature>
<name>A0A835UTU7_VANPL</name>
<sequence length="181" mass="20645">MVLLQPKGSKVPQRSPSEPVGRVRVLEGHRNGQGDRGEPTEGEHWSQKDFGVLRGKPNNGVKTSWIMHEYRLNDQYLSCGHRPLVKQREDSMRLDDWVLCRIYQKNRGQALVDEEQGNSASEETEKQNSAYFSLSEMLTEDADYCSVSRMFETQMSSTISDRASFSNPELIHPLEQNINGD</sequence>
<evidence type="ECO:0000256" key="5">
    <source>
        <dbReference type="SAM" id="MobiDB-lite"/>
    </source>
</evidence>
<evidence type="ECO:0000256" key="1">
    <source>
        <dbReference type="ARBA" id="ARBA00023015"/>
    </source>
</evidence>
<evidence type="ECO:0000313" key="8">
    <source>
        <dbReference type="Proteomes" id="UP000636800"/>
    </source>
</evidence>
<dbReference type="InterPro" id="IPR003441">
    <property type="entry name" value="NAC-dom"/>
</dbReference>